<accession>A0AAV4QWT1</accession>
<gene>
    <name evidence="1" type="primary">AVEN_138790_1</name>
    <name evidence="1" type="ORF">CDAR_531301</name>
</gene>
<dbReference type="InterPro" id="IPR032675">
    <property type="entry name" value="LRR_dom_sf"/>
</dbReference>
<dbReference type="AlphaFoldDB" id="A0AAV4QWT1"/>
<dbReference type="EMBL" id="BPLQ01005286">
    <property type="protein sequence ID" value="GIY13744.1"/>
    <property type="molecule type" value="Genomic_DNA"/>
</dbReference>
<comment type="caution">
    <text evidence="1">The sequence shown here is derived from an EMBL/GenBank/DDBJ whole genome shotgun (WGS) entry which is preliminary data.</text>
</comment>
<dbReference type="Proteomes" id="UP001054837">
    <property type="component" value="Unassembled WGS sequence"/>
</dbReference>
<reference evidence="1 2" key="1">
    <citation type="submission" date="2021-06" db="EMBL/GenBank/DDBJ databases">
        <title>Caerostris darwini draft genome.</title>
        <authorList>
            <person name="Kono N."/>
            <person name="Arakawa K."/>
        </authorList>
    </citation>
    <scope>NUCLEOTIDE SEQUENCE [LARGE SCALE GENOMIC DNA]</scope>
</reference>
<keyword evidence="2" id="KW-1185">Reference proteome</keyword>
<dbReference type="SUPFAM" id="SSF52047">
    <property type="entry name" value="RNI-like"/>
    <property type="match status" value="2"/>
</dbReference>
<sequence length="517" mass="60097">MSELLHELCAKRFFSLFQNDLMKQRLCAQLSLVPQSAKWYLFRYCLYWFSEYNVTDANLSFTFADEILTSLTLYNLNFGKNFHVILEVLLRINSDLRNLELIDICGCCENQEEVSDNLAKLLQKCPNLEELHCCIPFDLKALRICKVLKHLKLCFLPKRPWTDFLEVRKGFLQPSIHLISFTVCSYSVKGFPFSRNSDIGNSMWRACYPNHMEDLLNIHNYCIELRAVGSLEKQILYKYFNVEMEDSVNTFTNFMSRTCCYAYDNGISEIPFYIQEEIPLVNAVWLFSEVEKLSVQLCEEVSLSPLRNLQKLEYFNLVSSLPPHIHRNLNPVLVSLGHQLKYLRLHFDVDGISLTVLQRNCPNLKWLVLQCWLYVEDGNCSENFVHLEDLKIRPPSNFHRYDESVEILLSRSRNLKALSLDSGASQPVDDECLDRILKYNNFSKLKTANIGECNLSWRGLQKFLAHAQSLESLFISSGRMCVCEMARFVHEISSKVRVNDGLYTSRALDITNSFPYN</sequence>
<organism evidence="1 2">
    <name type="scientific">Caerostris darwini</name>
    <dbReference type="NCBI Taxonomy" id="1538125"/>
    <lineage>
        <taxon>Eukaryota</taxon>
        <taxon>Metazoa</taxon>
        <taxon>Ecdysozoa</taxon>
        <taxon>Arthropoda</taxon>
        <taxon>Chelicerata</taxon>
        <taxon>Arachnida</taxon>
        <taxon>Araneae</taxon>
        <taxon>Araneomorphae</taxon>
        <taxon>Entelegynae</taxon>
        <taxon>Araneoidea</taxon>
        <taxon>Araneidae</taxon>
        <taxon>Caerostris</taxon>
    </lineage>
</organism>
<evidence type="ECO:0000313" key="2">
    <source>
        <dbReference type="Proteomes" id="UP001054837"/>
    </source>
</evidence>
<proteinExistence type="predicted"/>
<protein>
    <submittedName>
        <fullName evidence="1">Uncharacterized protein</fullName>
    </submittedName>
</protein>
<dbReference type="Gene3D" id="3.80.10.10">
    <property type="entry name" value="Ribonuclease Inhibitor"/>
    <property type="match status" value="1"/>
</dbReference>
<evidence type="ECO:0000313" key="1">
    <source>
        <dbReference type="EMBL" id="GIY13744.1"/>
    </source>
</evidence>
<name>A0AAV4QWT1_9ARAC</name>